<dbReference type="PANTHER" id="PTHR10412:SF11">
    <property type="entry name" value="MANNOSYL-OLIGOSACCHARIDE GLUCOSIDASE"/>
    <property type="match status" value="1"/>
</dbReference>
<accession>A0A2I0UL58</accession>
<name>A0A2I0UL58_LIMLA</name>
<gene>
    <name evidence="15" type="ORF">llap_2866</name>
</gene>
<feature type="domain" description="Glycosyl hydrolase family 63 C-terminal" evidence="13">
    <location>
        <begin position="372"/>
        <end position="426"/>
    </location>
</feature>
<dbReference type="InterPro" id="IPR004888">
    <property type="entry name" value="Glycoside_hydrolase_63"/>
</dbReference>
<keyword evidence="8" id="KW-0472">Membrane</keyword>
<comment type="similarity">
    <text evidence="2 12">Belongs to the glycosyl hydrolase 63 family.</text>
</comment>
<evidence type="ECO:0000256" key="4">
    <source>
        <dbReference type="ARBA" id="ARBA00022801"/>
    </source>
</evidence>
<dbReference type="InterPro" id="IPR008928">
    <property type="entry name" value="6-hairpin_glycosidase_sf"/>
</dbReference>
<dbReference type="Pfam" id="PF16923">
    <property type="entry name" value="Glyco_hydro_63N"/>
    <property type="match status" value="1"/>
</dbReference>
<dbReference type="Proteomes" id="UP000233556">
    <property type="component" value="Unassembled WGS sequence"/>
</dbReference>
<evidence type="ECO:0000256" key="5">
    <source>
        <dbReference type="ARBA" id="ARBA00022824"/>
    </source>
</evidence>
<evidence type="ECO:0000256" key="10">
    <source>
        <dbReference type="ARBA" id="ARBA00023295"/>
    </source>
</evidence>
<evidence type="ECO:0000259" key="14">
    <source>
        <dbReference type="Pfam" id="PF16923"/>
    </source>
</evidence>
<keyword evidence="4 12" id="KW-0378">Hydrolase</keyword>
<evidence type="ECO:0000256" key="1">
    <source>
        <dbReference type="ARBA" id="ARBA00004648"/>
    </source>
</evidence>
<organism evidence="15 16">
    <name type="scientific">Limosa lapponica baueri</name>
    <dbReference type="NCBI Taxonomy" id="1758121"/>
    <lineage>
        <taxon>Eukaryota</taxon>
        <taxon>Metazoa</taxon>
        <taxon>Chordata</taxon>
        <taxon>Craniata</taxon>
        <taxon>Vertebrata</taxon>
        <taxon>Euteleostomi</taxon>
        <taxon>Archelosauria</taxon>
        <taxon>Archosauria</taxon>
        <taxon>Dinosauria</taxon>
        <taxon>Saurischia</taxon>
        <taxon>Theropoda</taxon>
        <taxon>Coelurosauria</taxon>
        <taxon>Aves</taxon>
        <taxon>Neognathae</taxon>
        <taxon>Neoaves</taxon>
        <taxon>Charadriiformes</taxon>
        <taxon>Scolopacidae</taxon>
        <taxon>Limosa</taxon>
    </lineage>
</organism>
<feature type="domain" description="Glycosyl hydrolase family 63 N-terminal" evidence="14">
    <location>
        <begin position="1"/>
        <end position="141"/>
    </location>
</feature>
<dbReference type="AlphaFoldDB" id="A0A2I0UL58"/>
<dbReference type="Gene3D" id="2.70.98.110">
    <property type="entry name" value="Glycosyl hydrolase family 63, N-terminal domain"/>
    <property type="match status" value="1"/>
</dbReference>
<dbReference type="GO" id="GO:0006487">
    <property type="term" value="P:protein N-linked glycosylation"/>
    <property type="evidence" value="ECO:0007669"/>
    <property type="project" value="UniProtKB-UniRule"/>
</dbReference>
<keyword evidence="10 12" id="KW-0326">Glycosidase</keyword>
<evidence type="ECO:0000256" key="11">
    <source>
        <dbReference type="ARBA" id="ARBA00038888"/>
    </source>
</evidence>
<dbReference type="EC" id="3.2.1.106" evidence="11 12"/>
<dbReference type="GO" id="GO:0005789">
    <property type="term" value="C:endoplasmic reticulum membrane"/>
    <property type="evidence" value="ECO:0007669"/>
    <property type="project" value="UniProtKB-SubCell"/>
</dbReference>
<dbReference type="Gene3D" id="1.50.10.10">
    <property type="match status" value="2"/>
</dbReference>
<proteinExistence type="inferred from homology"/>
<dbReference type="Pfam" id="PF03200">
    <property type="entry name" value="Glyco_hydro_63"/>
    <property type="match status" value="3"/>
</dbReference>
<dbReference type="EMBL" id="KZ505697">
    <property type="protein sequence ID" value="PKU46782.1"/>
    <property type="molecule type" value="Genomic_DNA"/>
</dbReference>
<evidence type="ECO:0000259" key="13">
    <source>
        <dbReference type="Pfam" id="PF03200"/>
    </source>
</evidence>
<dbReference type="OrthoDB" id="410058at2759"/>
<comment type="subcellular location">
    <subcellularLocation>
        <location evidence="1 12">Endoplasmic reticulum membrane</location>
        <topology evidence="1 12">Single-pass type II membrane protein</topology>
    </subcellularLocation>
</comment>
<evidence type="ECO:0000313" key="15">
    <source>
        <dbReference type="EMBL" id="PKU46782.1"/>
    </source>
</evidence>
<keyword evidence="6" id="KW-0735">Signal-anchor</keyword>
<feature type="domain" description="Glycosyl hydrolase family 63 C-terminal" evidence="13">
    <location>
        <begin position="283"/>
        <end position="360"/>
    </location>
</feature>
<keyword evidence="16" id="KW-1185">Reference proteome</keyword>
<sequence>MKTRSPRALVTGLMWLQQGEGGGSLRHTCEQGDGLSRYGWVMHDGENFGVQEIRDGDLLLKTEFVKRPGGEHGGDWSWRVTARMEGTGSPAPLLSLFFYVATDGQGTLEPHLENKTRLAAVTGTSEELGDFTLTFLRPTVESGEDPKYASYNYLDAASPGLHRLTEVVRSSLSNRFVFAPRGKSRRRFFAVDAFRGLPEAAGEPPRGRLLLHQVTLEPPGTVEVAFESGSVRRFAQAALSDMLGGMGYFHGRSLVQSPLQERPGFHQLLLARWDPALSREARAKRLFPRLRAWYNWYNQTQAGPLPLTFRWRGRDPNPERFLNPKTLASGLDDYPRASHPSPEERHLDLRCWMALASRALTPGRPPPAPQLLLRPDSPRLPAVLATMRSERQLWTPFGLRSLARDSPLYMQRNTEHDPPYWRGPIWRERAAEIYRELRHNLMANLDSTGRGQGCHPFAGWSALVVLVMAEDY</sequence>
<reference evidence="16" key="1">
    <citation type="submission" date="2017-11" db="EMBL/GenBank/DDBJ databases">
        <authorList>
            <person name="Lima N.C."/>
            <person name="Parody-Merino A.M."/>
            <person name="Battley P.F."/>
            <person name="Fidler A.E."/>
            <person name="Prosdocimi F."/>
        </authorList>
    </citation>
    <scope>NUCLEOTIDE SEQUENCE [LARGE SCALE GENOMIC DNA]</scope>
</reference>
<evidence type="ECO:0000256" key="8">
    <source>
        <dbReference type="ARBA" id="ARBA00023136"/>
    </source>
</evidence>
<keyword evidence="3" id="KW-0812">Transmembrane</keyword>
<evidence type="ECO:0000256" key="6">
    <source>
        <dbReference type="ARBA" id="ARBA00022968"/>
    </source>
</evidence>
<comment type="function">
    <text evidence="12">Cleaves the distal alpha 1,2-linked glucose residue from the Glc(3)Man(9)GlcNAc(2) oligosaccharide precursor.</text>
</comment>
<evidence type="ECO:0000256" key="3">
    <source>
        <dbReference type="ARBA" id="ARBA00022692"/>
    </source>
</evidence>
<dbReference type="PANTHER" id="PTHR10412">
    <property type="entry name" value="MANNOSYL-OLIGOSACCHARIDE GLUCOSIDASE"/>
    <property type="match status" value="1"/>
</dbReference>
<comment type="catalytic activity">
    <reaction evidence="12">
        <text>N(4)-(alpha-D-Glc-(1-&gt;2)-alpha-D-Glc-(1-&gt;3)-alpha-D-Glc-(1-&gt;3)-alpha-D-Man-(1-&gt;2)-alpha-D-Man-(1-&gt;2)-alpha-D-Man-(1-&gt;3)-[alpha-D-Man-(1-&gt;2)-alpha-D-Man-(1-&gt;3)-[alpha-D-Man-(1-&gt;2)-alpha-D-Man-(1-&gt;6)]-alpha-D-Man-(1-&gt;6)]-beta-D-Man-(1-&gt;4)-beta-D-GlcNAc-(1-&gt;4)-beta-D-GlcNAc)-L-asparaginyl-[protein] + H2O = N(4)-(alpha-D-Glc-(1-&gt;3)-alpha-D-Glc-(1-&gt;3)-alpha-D-Man-(1-&gt;2)-alpha-D-Man-(1-&gt;2)-alpha-D-Man-(1-&gt;3)-[alpha-D-Man-(1-&gt;2)-alpha-D-Man-(1-&gt;3)-[alpha-D-Man-(1-&gt;2)-alpha-D-Man-(1-&gt;6)]-alpha-D-Man-(1-&gt;6)]-beta-D-Man-(1-&gt;4)-beta-D-GlcNAc-(1-&gt;4)-beta-D-GlcNAc)-L-asparaginyl-[protein] + beta-D-glucose</text>
        <dbReference type="Rhea" id="RHEA:55988"/>
        <dbReference type="Rhea" id="RHEA-COMP:12806"/>
        <dbReference type="Rhea" id="RHEA-COMP:14355"/>
        <dbReference type="ChEBI" id="CHEBI:15377"/>
        <dbReference type="ChEBI" id="CHEBI:15903"/>
        <dbReference type="ChEBI" id="CHEBI:59082"/>
        <dbReference type="ChEBI" id="CHEBI:132537"/>
        <dbReference type="EC" id="3.2.1.106"/>
    </reaction>
</comment>
<dbReference type="InterPro" id="IPR031631">
    <property type="entry name" value="Glyco_hydro_63N"/>
</dbReference>
<dbReference type="GO" id="GO:0004573">
    <property type="term" value="F:Glc3Man9GlcNAc2 oligosaccharide glucosidase activity"/>
    <property type="evidence" value="ECO:0007669"/>
    <property type="project" value="UniProtKB-UniRule"/>
</dbReference>
<protein>
    <recommendedName>
        <fullName evidence="11 12">Mannosyl-oligosaccharide glucosidase</fullName>
        <ecNumber evidence="11 12">3.2.1.106</ecNumber>
    </recommendedName>
</protein>
<evidence type="ECO:0000313" key="16">
    <source>
        <dbReference type="Proteomes" id="UP000233556"/>
    </source>
</evidence>
<dbReference type="InterPro" id="IPR038518">
    <property type="entry name" value="Glyco_hydro_63N_sf"/>
</dbReference>
<keyword evidence="7" id="KW-1133">Transmembrane helix</keyword>
<dbReference type="SUPFAM" id="SSF48208">
    <property type="entry name" value="Six-hairpin glycosidases"/>
    <property type="match status" value="2"/>
</dbReference>
<feature type="domain" description="Glycosyl hydrolase family 63 C-terminal" evidence="13">
    <location>
        <begin position="428"/>
        <end position="470"/>
    </location>
</feature>
<dbReference type="InterPro" id="IPR012341">
    <property type="entry name" value="6hp_glycosidase-like_sf"/>
</dbReference>
<evidence type="ECO:0000256" key="7">
    <source>
        <dbReference type="ARBA" id="ARBA00022989"/>
    </source>
</evidence>
<evidence type="ECO:0000256" key="9">
    <source>
        <dbReference type="ARBA" id="ARBA00023180"/>
    </source>
</evidence>
<keyword evidence="9" id="KW-0325">Glycoprotein</keyword>
<evidence type="ECO:0000256" key="2">
    <source>
        <dbReference type="ARBA" id="ARBA00010833"/>
    </source>
</evidence>
<reference evidence="16" key="2">
    <citation type="submission" date="2017-12" db="EMBL/GenBank/DDBJ databases">
        <title>Genome sequence of the Bar-tailed Godwit (Limosa lapponica baueri).</title>
        <authorList>
            <person name="Lima N.C.B."/>
            <person name="Parody-Merino A.M."/>
            <person name="Battley P.F."/>
            <person name="Fidler A.E."/>
            <person name="Prosdocimi F."/>
        </authorList>
    </citation>
    <scope>NUCLEOTIDE SEQUENCE [LARGE SCALE GENOMIC DNA]</scope>
</reference>
<dbReference type="InterPro" id="IPR031335">
    <property type="entry name" value="Glyco_hydro_63_C"/>
</dbReference>
<keyword evidence="5 12" id="KW-0256">Endoplasmic reticulum</keyword>
<dbReference type="GO" id="GO:0009311">
    <property type="term" value="P:oligosaccharide metabolic process"/>
    <property type="evidence" value="ECO:0007669"/>
    <property type="project" value="UniProtKB-UniRule"/>
</dbReference>
<evidence type="ECO:0000256" key="12">
    <source>
        <dbReference type="RuleBase" id="RU368089"/>
    </source>
</evidence>